<feature type="transmembrane region" description="Helical" evidence="1">
    <location>
        <begin position="6"/>
        <end position="31"/>
    </location>
</feature>
<dbReference type="OrthoDB" id="5868253at2759"/>
<evidence type="ECO:0000313" key="3">
    <source>
        <dbReference type="WBParaSite" id="HCON_00066320-00001"/>
    </source>
</evidence>
<evidence type="ECO:0000313" key="2">
    <source>
        <dbReference type="Proteomes" id="UP000025227"/>
    </source>
</evidence>
<keyword evidence="2" id="KW-1185">Reference proteome</keyword>
<dbReference type="InterPro" id="IPR052665">
    <property type="entry name" value="Neuropeptide-GPCR"/>
</dbReference>
<feature type="transmembrane region" description="Helical" evidence="1">
    <location>
        <begin position="112"/>
        <end position="137"/>
    </location>
</feature>
<dbReference type="OMA" id="YISLCRN"/>
<dbReference type="PANTHER" id="PTHR24224:SF17">
    <property type="entry name" value="G-PROTEIN COUPLED RECEPTORS FAMILY 1 PROFILE DOMAIN-CONTAINING PROTEIN"/>
    <property type="match status" value="1"/>
</dbReference>
<dbReference type="SUPFAM" id="SSF81321">
    <property type="entry name" value="Family A G protein-coupled receptor-like"/>
    <property type="match status" value="1"/>
</dbReference>
<evidence type="ECO:0000256" key="1">
    <source>
        <dbReference type="SAM" id="Phobius"/>
    </source>
</evidence>
<organism evidence="2 3">
    <name type="scientific">Haemonchus contortus</name>
    <name type="common">Barber pole worm</name>
    <dbReference type="NCBI Taxonomy" id="6289"/>
    <lineage>
        <taxon>Eukaryota</taxon>
        <taxon>Metazoa</taxon>
        <taxon>Ecdysozoa</taxon>
        <taxon>Nematoda</taxon>
        <taxon>Chromadorea</taxon>
        <taxon>Rhabditida</taxon>
        <taxon>Rhabditina</taxon>
        <taxon>Rhabditomorpha</taxon>
        <taxon>Strongyloidea</taxon>
        <taxon>Trichostrongylidae</taxon>
        <taxon>Haemonchus</taxon>
    </lineage>
</organism>
<feature type="transmembrane region" description="Helical" evidence="1">
    <location>
        <begin position="158"/>
        <end position="178"/>
    </location>
</feature>
<keyword evidence="1" id="KW-1133">Transmembrane helix</keyword>
<dbReference type="PANTHER" id="PTHR24224">
    <property type="entry name" value="CARDIOACCELERATORY PEPTIDE RECEPTOR-RELATED"/>
    <property type="match status" value="1"/>
</dbReference>
<name>A0A7I5E8H9_HAECO</name>
<dbReference type="AlphaFoldDB" id="A0A7I5E8H9"/>
<feature type="transmembrane region" description="Helical" evidence="1">
    <location>
        <begin position="72"/>
        <end position="92"/>
    </location>
</feature>
<sequence length="257" mass="29800">MAMIPVWSQLVFVSVNVISLPLYIAIIIVCIKEWKYNQLQRTFYLLIVSQRYISLCRNGSLIEQWINVSHRWTLPIVHWTIPSLYSIPLLLWGEGRFVAQDHLELKVDQEDITLATSMTAGFVSITFFLCSLCYGAIFRFLLKNRYSTSSAVRRERRLYIQMIGLFIGFALFLVYNVMQFIFSLKSNDGPVYTVRTTFPLASCFFSYINAWMILFLNTEIRGKILTLIGIRKQEAKTSVNVSTSTKTVFVNYITARF</sequence>
<keyword evidence="1" id="KW-0472">Membrane</keyword>
<dbReference type="InterPro" id="IPR019426">
    <property type="entry name" value="7TM_GPCR_serpentine_rcpt_Srv"/>
</dbReference>
<dbReference type="Gene3D" id="1.20.1070.10">
    <property type="entry name" value="Rhodopsin 7-helix transmembrane proteins"/>
    <property type="match status" value="1"/>
</dbReference>
<accession>A0A7I5E8H9</accession>
<proteinExistence type="predicted"/>
<dbReference type="WBParaSite" id="HCON_00066320-00001">
    <property type="protein sequence ID" value="HCON_00066320-00001"/>
    <property type="gene ID" value="HCON_00066320"/>
</dbReference>
<dbReference type="Pfam" id="PF10323">
    <property type="entry name" value="7TM_GPCR_Srv"/>
    <property type="match status" value="1"/>
</dbReference>
<reference evidence="3" key="1">
    <citation type="submission" date="2020-12" db="UniProtKB">
        <authorList>
            <consortium name="WormBaseParasite"/>
        </authorList>
    </citation>
    <scope>IDENTIFICATION</scope>
    <source>
        <strain evidence="3">MHco3</strain>
    </source>
</reference>
<keyword evidence="1" id="KW-0812">Transmembrane</keyword>
<feature type="transmembrane region" description="Helical" evidence="1">
    <location>
        <begin position="198"/>
        <end position="216"/>
    </location>
</feature>
<protein>
    <submittedName>
        <fullName evidence="3">Serpentine receptor class gamma</fullName>
    </submittedName>
</protein>
<dbReference type="GO" id="GO:0016020">
    <property type="term" value="C:membrane"/>
    <property type="evidence" value="ECO:0007669"/>
    <property type="project" value="TreeGrafter"/>
</dbReference>
<dbReference type="Proteomes" id="UP000025227">
    <property type="component" value="Unplaced"/>
</dbReference>